<evidence type="ECO:0000256" key="3">
    <source>
        <dbReference type="ARBA" id="ARBA00022691"/>
    </source>
</evidence>
<sequence>MGFHTFDPERAPQLEDASRYRWCSSEELLSVLEPDPDATLADLGSGTGFFADDVAPFVGHLYGIDLQAEMHEFYREKGVPENVELLEAGVDDLPLADDTLDAAFSVDTYHEFATDESLAELARVIRPGGRLVTVDWSATGDQRAGPPLTERFSLGEAVSHLAEAGFTVTHAADRTETYVCVARR</sequence>
<evidence type="ECO:0000259" key="4">
    <source>
        <dbReference type="Pfam" id="PF08241"/>
    </source>
</evidence>
<dbReference type="CDD" id="cd02440">
    <property type="entry name" value="AdoMet_MTases"/>
    <property type="match status" value="1"/>
</dbReference>
<dbReference type="Gene3D" id="3.40.50.150">
    <property type="entry name" value="Vaccinia Virus protein VP39"/>
    <property type="match status" value="1"/>
</dbReference>
<evidence type="ECO:0000313" key="5">
    <source>
        <dbReference type="EMBL" id="ARS91504.1"/>
    </source>
</evidence>
<dbReference type="InterPro" id="IPR029063">
    <property type="entry name" value="SAM-dependent_MTases_sf"/>
</dbReference>
<dbReference type="PROSITE" id="PS01184">
    <property type="entry name" value="UBIE_2"/>
    <property type="match status" value="1"/>
</dbReference>
<keyword evidence="6" id="KW-1185">Reference proteome</keyword>
<dbReference type="GeneID" id="32896094"/>
<dbReference type="Proteomes" id="UP000250088">
    <property type="component" value="Chromosome"/>
</dbReference>
<dbReference type="GO" id="GO:0032259">
    <property type="term" value="P:methylation"/>
    <property type="evidence" value="ECO:0007669"/>
    <property type="project" value="UniProtKB-KW"/>
</dbReference>
<dbReference type="AlphaFoldDB" id="A0A2Z2I190"/>
<evidence type="ECO:0000313" key="6">
    <source>
        <dbReference type="Proteomes" id="UP000250088"/>
    </source>
</evidence>
<dbReference type="InterPro" id="IPR013216">
    <property type="entry name" value="Methyltransf_11"/>
</dbReference>
<dbReference type="OrthoDB" id="302307at2157"/>
<proteinExistence type="predicted"/>
<feature type="domain" description="Methyltransferase type 11" evidence="4">
    <location>
        <begin position="42"/>
        <end position="132"/>
    </location>
</feature>
<dbReference type="GO" id="GO:0008757">
    <property type="term" value="F:S-adenosylmethionine-dependent methyltransferase activity"/>
    <property type="evidence" value="ECO:0007669"/>
    <property type="project" value="InterPro"/>
</dbReference>
<name>A0A2Z2I190_9EURY</name>
<evidence type="ECO:0000256" key="2">
    <source>
        <dbReference type="ARBA" id="ARBA00022679"/>
    </source>
</evidence>
<evidence type="ECO:0000256" key="1">
    <source>
        <dbReference type="ARBA" id="ARBA00022603"/>
    </source>
</evidence>
<keyword evidence="2 5" id="KW-0808">Transferase</keyword>
<accession>A0A2Z2I190</accession>
<dbReference type="PANTHER" id="PTHR43591:SF110">
    <property type="entry name" value="RHODANESE DOMAIN-CONTAINING PROTEIN"/>
    <property type="match status" value="1"/>
</dbReference>
<dbReference type="SUPFAM" id="SSF53335">
    <property type="entry name" value="S-adenosyl-L-methionine-dependent methyltransferases"/>
    <property type="match status" value="1"/>
</dbReference>
<dbReference type="RefSeq" id="WP_086889871.1">
    <property type="nucleotide sequence ID" value="NZ_CP019893.1"/>
</dbReference>
<dbReference type="Pfam" id="PF08241">
    <property type="entry name" value="Methyltransf_11"/>
    <property type="match status" value="1"/>
</dbReference>
<keyword evidence="1 5" id="KW-0489">Methyltransferase</keyword>
<dbReference type="KEGG" id="naj:B1756_18435"/>
<reference evidence="6" key="1">
    <citation type="submission" date="2017-02" db="EMBL/GenBank/DDBJ databases">
        <title>Natronthermophilus aegyptiacus gen. nov.,sp. nov., an aerobic, extremely halophilic alkalithermophilic archaeon isolated from the athalassohaline Wadi An Natrun, Egypt.</title>
        <authorList>
            <person name="Zhao B."/>
        </authorList>
    </citation>
    <scope>NUCLEOTIDE SEQUENCE [LARGE SCALE GENOMIC DNA]</scope>
    <source>
        <strain evidence="6">JW/NM-HA 15</strain>
    </source>
</reference>
<dbReference type="InterPro" id="IPR023576">
    <property type="entry name" value="UbiE/COQ5_MeTrFase_CS"/>
</dbReference>
<protein>
    <submittedName>
        <fullName evidence="5">SAM-dependent methyltransferase</fullName>
    </submittedName>
</protein>
<gene>
    <name evidence="5" type="ORF">B1756_18435</name>
</gene>
<organism evidence="5 6">
    <name type="scientific">Natrarchaeobaculum aegyptiacum</name>
    <dbReference type="NCBI Taxonomy" id="745377"/>
    <lineage>
        <taxon>Archaea</taxon>
        <taxon>Methanobacteriati</taxon>
        <taxon>Methanobacteriota</taxon>
        <taxon>Stenosarchaea group</taxon>
        <taxon>Halobacteria</taxon>
        <taxon>Halobacteriales</taxon>
        <taxon>Natrialbaceae</taxon>
        <taxon>Natrarchaeobaculum</taxon>
    </lineage>
</organism>
<dbReference type="PANTHER" id="PTHR43591">
    <property type="entry name" value="METHYLTRANSFERASE"/>
    <property type="match status" value="1"/>
</dbReference>
<keyword evidence="3" id="KW-0949">S-adenosyl-L-methionine</keyword>
<dbReference type="EMBL" id="CP019893">
    <property type="protein sequence ID" value="ARS91504.1"/>
    <property type="molecule type" value="Genomic_DNA"/>
</dbReference>